<accession>A0A158G1V4</accession>
<feature type="domain" description="Suppressor of fused-like" evidence="1">
    <location>
        <begin position="55"/>
        <end position="208"/>
    </location>
</feature>
<reference evidence="2 3" key="1">
    <citation type="submission" date="2016-01" db="EMBL/GenBank/DDBJ databases">
        <authorList>
            <person name="Oliw E.H."/>
        </authorList>
    </citation>
    <scope>NUCLEOTIDE SEQUENCE [LARGE SCALE GENOMIC DNA]</scope>
    <source>
        <strain evidence="2">LMG 27134</strain>
    </source>
</reference>
<name>A0A158G1V4_9BURK</name>
<dbReference type="RefSeq" id="WP_231937045.1">
    <property type="nucleotide sequence ID" value="NZ_FCOK02000009.1"/>
</dbReference>
<evidence type="ECO:0000313" key="2">
    <source>
        <dbReference type="EMBL" id="SAL26084.1"/>
    </source>
</evidence>
<dbReference type="Proteomes" id="UP000054683">
    <property type="component" value="Unassembled WGS sequence"/>
</dbReference>
<dbReference type="Pfam" id="PF05076">
    <property type="entry name" value="SUFU"/>
    <property type="match status" value="1"/>
</dbReference>
<proteinExistence type="predicted"/>
<dbReference type="EMBL" id="FCOK02000009">
    <property type="protein sequence ID" value="SAL26084.1"/>
    <property type="molecule type" value="Genomic_DNA"/>
</dbReference>
<dbReference type="AlphaFoldDB" id="A0A158G1V4"/>
<protein>
    <submittedName>
        <fullName evidence="2">Antitoxin YqcF</fullName>
    </submittedName>
</protein>
<organism evidence="2 3">
    <name type="scientific">Caballeronia udeis</name>
    <dbReference type="NCBI Taxonomy" id="1232866"/>
    <lineage>
        <taxon>Bacteria</taxon>
        <taxon>Pseudomonadati</taxon>
        <taxon>Pseudomonadota</taxon>
        <taxon>Betaproteobacteria</taxon>
        <taxon>Burkholderiales</taxon>
        <taxon>Burkholderiaceae</taxon>
        <taxon>Caballeronia</taxon>
    </lineage>
</organism>
<sequence>MEVDLIVRSKTAVAGGMTTSPISAERKSIGRHALSAFGGKPKVQEYIHDDMPLAVDVLSVADSPNDGVASYSTIGLFETALNKNEQLGTRVELCGAMPLEVTQWGNVLASASFALMRSKRSVKPGSVLEGYVAEYYLETSVPHLYLTAPFLWNNGHFPELVLDNGTKVNWLQVIPISTDEVEILRTRGESAFEDLLEESDVDVFDLNRTTL</sequence>
<dbReference type="InterPro" id="IPR020941">
    <property type="entry name" value="SUFU-like_domain"/>
</dbReference>
<evidence type="ECO:0000259" key="1">
    <source>
        <dbReference type="Pfam" id="PF05076"/>
    </source>
</evidence>
<gene>
    <name evidence="2" type="primary">yqcF</name>
    <name evidence="2" type="ORF">AWB69_01952</name>
</gene>
<evidence type="ECO:0000313" key="3">
    <source>
        <dbReference type="Proteomes" id="UP000054683"/>
    </source>
</evidence>